<evidence type="ECO:0000256" key="1">
    <source>
        <dbReference type="ARBA" id="ARBA00005968"/>
    </source>
</evidence>
<comment type="caution">
    <text evidence="3">The sequence shown here is derived from an EMBL/GenBank/DDBJ whole genome shotgun (WGS) entry which is preliminary data.</text>
</comment>
<evidence type="ECO:0000259" key="2">
    <source>
        <dbReference type="Pfam" id="PF00868"/>
    </source>
</evidence>
<gene>
    <name evidence="3" type="primary">TGMH_3</name>
    <name evidence="3" type="ORF">AVEN_267850_1</name>
</gene>
<dbReference type="Pfam" id="PF00868">
    <property type="entry name" value="Transglut_N"/>
    <property type="match status" value="1"/>
</dbReference>
<sequence>GPQPILVQGVELYPRENAKLHNTHLYELLDGKDSSLVIRRGQTFYMAVRFKKTFNPVLDSVRLHFEFGPPPYLTQKGNLVSLPITNQSAFTREKAMWDIRTHQHEGALVTLDIQVAGTAPVGVWKMKIYSYVPGNMSMEPVVFEIPQNVYILFNPWSKGKGSLIKPLISVCPSSPRASHYVRMCTYSSIRGAKVRARLLTP</sequence>
<dbReference type="PANTHER" id="PTHR11590">
    <property type="entry name" value="PROTEIN-GLUTAMINE GAMMA-GLUTAMYLTRANSFERASE"/>
    <property type="match status" value="1"/>
</dbReference>
<comment type="similarity">
    <text evidence="1">Belongs to the transglutaminase superfamily. Transglutaminase family.</text>
</comment>
<protein>
    <submittedName>
        <fullName evidence="3">Hemocyte protein-glutamine gamma-glutamyltransferase</fullName>
    </submittedName>
</protein>
<dbReference type="Gene3D" id="2.60.40.10">
    <property type="entry name" value="Immunoglobulins"/>
    <property type="match status" value="1"/>
</dbReference>
<proteinExistence type="inferred from homology"/>
<dbReference type="InterPro" id="IPR001102">
    <property type="entry name" value="Transglutaminase_N"/>
</dbReference>
<feature type="domain" description="Transglutaminase N-terminal" evidence="2">
    <location>
        <begin position="9"/>
        <end position="128"/>
    </location>
</feature>
<dbReference type="InterPro" id="IPR014756">
    <property type="entry name" value="Ig_E-set"/>
</dbReference>
<dbReference type="SUPFAM" id="SSF81296">
    <property type="entry name" value="E set domains"/>
    <property type="match status" value="1"/>
</dbReference>
<dbReference type="AlphaFoldDB" id="A0A4Y2UNN5"/>
<dbReference type="InterPro" id="IPR013783">
    <property type="entry name" value="Ig-like_fold"/>
</dbReference>
<dbReference type="InterPro" id="IPR050779">
    <property type="entry name" value="Transglutaminase"/>
</dbReference>
<dbReference type="GO" id="GO:0003810">
    <property type="term" value="F:protein-glutamine gamma-glutamyltransferase activity"/>
    <property type="evidence" value="ECO:0007669"/>
    <property type="project" value="TreeGrafter"/>
</dbReference>
<reference evidence="3 4" key="1">
    <citation type="journal article" date="2019" name="Sci. Rep.">
        <title>Orb-weaving spider Araneus ventricosus genome elucidates the spidroin gene catalogue.</title>
        <authorList>
            <person name="Kono N."/>
            <person name="Nakamura H."/>
            <person name="Ohtoshi R."/>
            <person name="Moran D.A.P."/>
            <person name="Shinohara A."/>
            <person name="Yoshida Y."/>
            <person name="Fujiwara M."/>
            <person name="Mori M."/>
            <person name="Tomita M."/>
            <person name="Arakawa K."/>
        </authorList>
    </citation>
    <scope>NUCLEOTIDE SEQUENCE [LARGE SCALE GENOMIC DNA]</scope>
</reference>
<keyword evidence="4" id="KW-1185">Reference proteome</keyword>
<accession>A0A4Y2UNN5</accession>
<keyword evidence="3" id="KW-0808">Transferase</keyword>
<evidence type="ECO:0000313" key="3">
    <source>
        <dbReference type="EMBL" id="GBO14468.1"/>
    </source>
</evidence>
<organism evidence="3 4">
    <name type="scientific">Araneus ventricosus</name>
    <name type="common">Orbweaver spider</name>
    <name type="synonym">Epeira ventricosa</name>
    <dbReference type="NCBI Taxonomy" id="182803"/>
    <lineage>
        <taxon>Eukaryota</taxon>
        <taxon>Metazoa</taxon>
        <taxon>Ecdysozoa</taxon>
        <taxon>Arthropoda</taxon>
        <taxon>Chelicerata</taxon>
        <taxon>Arachnida</taxon>
        <taxon>Araneae</taxon>
        <taxon>Araneomorphae</taxon>
        <taxon>Entelegynae</taxon>
        <taxon>Araneoidea</taxon>
        <taxon>Araneidae</taxon>
        <taxon>Araneus</taxon>
    </lineage>
</organism>
<dbReference type="EMBL" id="BGPR01038590">
    <property type="protein sequence ID" value="GBO14468.1"/>
    <property type="molecule type" value="Genomic_DNA"/>
</dbReference>
<feature type="non-terminal residue" evidence="3">
    <location>
        <position position="1"/>
    </location>
</feature>
<dbReference type="PANTHER" id="PTHR11590:SF40">
    <property type="entry name" value="HEMOCYTE PROTEIN-GLUTAMINE GAMMA-GLUTAMYLTRANSFERASE-LIKE PROTEIN"/>
    <property type="match status" value="1"/>
</dbReference>
<name>A0A4Y2UNN5_ARAVE</name>
<dbReference type="Proteomes" id="UP000499080">
    <property type="component" value="Unassembled WGS sequence"/>
</dbReference>
<dbReference type="OrthoDB" id="6480604at2759"/>
<evidence type="ECO:0000313" key="4">
    <source>
        <dbReference type="Proteomes" id="UP000499080"/>
    </source>
</evidence>